<dbReference type="AlphaFoldDB" id="M5S6T5"/>
<organism evidence="1 2">
    <name type="scientific">Rhodopirellula europaea SH398</name>
    <dbReference type="NCBI Taxonomy" id="1263868"/>
    <lineage>
        <taxon>Bacteria</taxon>
        <taxon>Pseudomonadati</taxon>
        <taxon>Planctomycetota</taxon>
        <taxon>Planctomycetia</taxon>
        <taxon>Pirellulales</taxon>
        <taxon>Pirellulaceae</taxon>
        <taxon>Rhodopirellula</taxon>
    </lineage>
</organism>
<sequence length="58" mass="6573">MSPPDKDGFEKRNAKIIGRRYWLARFSQSLRPTQSFGSFGGQKAIAIKSCWCALRIVP</sequence>
<dbReference type="STRING" id="1263868.RESH_02075"/>
<accession>M5S6T5</accession>
<protein>
    <submittedName>
        <fullName evidence="1">Uncharacterized protein</fullName>
    </submittedName>
</protein>
<dbReference type="EMBL" id="ANOF01000068">
    <property type="protein sequence ID" value="EMI27343.1"/>
    <property type="molecule type" value="Genomic_DNA"/>
</dbReference>
<proteinExistence type="predicted"/>
<dbReference type="Proteomes" id="UP000011996">
    <property type="component" value="Unassembled WGS sequence"/>
</dbReference>
<evidence type="ECO:0000313" key="1">
    <source>
        <dbReference type="EMBL" id="EMI27343.1"/>
    </source>
</evidence>
<name>M5S6T5_9BACT</name>
<gene>
    <name evidence="1" type="ORF">RESH_02075</name>
</gene>
<comment type="caution">
    <text evidence="1">The sequence shown here is derived from an EMBL/GenBank/DDBJ whole genome shotgun (WGS) entry which is preliminary data.</text>
</comment>
<evidence type="ECO:0000313" key="2">
    <source>
        <dbReference type="Proteomes" id="UP000011996"/>
    </source>
</evidence>
<reference evidence="1 2" key="1">
    <citation type="journal article" date="2013" name="Mar. Genomics">
        <title>Expression of sulfatases in Rhodopirellula baltica and the diversity of sulfatases in the genus Rhodopirellula.</title>
        <authorList>
            <person name="Wegner C.E."/>
            <person name="Richter-Heitmann T."/>
            <person name="Klindworth A."/>
            <person name="Klockow C."/>
            <person name="Richter M."/>
            <person name="Achstetter T."/>
            <person name="Glockner F.O."/>
            <person name="Harder J."/>
        </authorList>
    </citation>
    <scope>NUCLEOTIDE SEQUENCE [LARGE SCALE GENOMIC DNA]</scope>
    <source>
        <strain evidence="1 2">SH398</strain>
    </source>
</reference>